<proteinExistence type="predicted"/>
<dbReference type="AlphaFoldDB" id="A0A1M5EKA5"/>
<organism evidence="1 2">
    <name type="scientific">Cnuella takakiae</name>
    <dbReference type="NCBI Taxonomy" id="1302690"/>
    <lineage>
        <taxon>Bacteria</taxon>
        <taxon>Pseudomonadati</taxon>
        <taxon>Bacteroidota</taxon>
        <taxon>Chitinophagia</taxon>
        <taxon>Chitinophagales</taxon>
        <taxon>Chitinophagaceae</taxon>
        <taxon>Cnuella</taxon>
    </lineage>
</organism>
<dbReference type="Proteomes" id="UP000184368">
    <property type="component" value="Unassembled WGS sequence"/>
</dbReference>
<dbReference type="STRING" id="1302690.BUE76_04320"/>
<evidence type="ECO:0000313" key="1">
    <source>
        <dbReference type="EMBL" id="SHF79743.1"/>
    </source>
</evidence>
<gene>
    <name evidence="1" type="ORF">SAMN05444008_11284</name>
</gene>
<dbReference type="EMBL" id="FQUO01000012">
    <property type="protein sequence ID" value="SHF79743.1"/>
    <property type="molecule type" value="Genomic_DNA"/>
</dbReference>
<reference evidence="1 2" key="1">
    <citation type="submission" date="2016-11" db="EMBL/GenBank/DDBJ databases">
        <authorList>
            <person name="Jaros S."/>
            <person name="Januszkiewicz K."/>
            <person name="Wedrychowicz H."/>
        </authorList>
    </citation>
    <scope>NUCLEOTIDE SEQUENCE [LARGE SCALE GENOMIC DNA]</scope>
    <source>
        <strain evidence="1 2">DSM 26897</strain>
    </source>
</reference>
<sequence length="61" mass="6951">MQAKKNKGKPAGAHSMRNIEILNRYLLARAQQQQNHPQAVAFCFVKNRNKTGINEKYKNPG</sequence>
<name>A0A1M5EKA5_9BACT</name>
<protein>
    <submittedName>
        <fullName evidence="1">Uncharacterized protein</fullName>
    </submittedName>
</protein>
<keyword evidence="2" id="KW-1185">Reference proteome</keyword>
<evidence type="ECO:0000313" key="2">
    <source>
        <dbReference type="Proteomes" id="UP000184368"/>
    </source>
</evidence>
<accession>A0A1M5EKA5</accession>